<name>A0A6J4I7W3_9BACT</name>
<keyword evidence="7 9" id="KW-1133">Transmembrane helix</keyword>
<evidence type="ECO:0000256" key="2">
    <source>
        <dbReference type="ARBA" id="ARBA00007069"/>
    </source>
</evidence>
<dbReference type="InterPro" id="IPR051124">
    <property type="entry name" value="Phosphate_Transport_Permease"/>
</dbReference>
<dbReference type="Pfam" id="PF00528">
    <property type="entry name" value="BPD_transp_1"/>
    <property type="match status" value="1"/>
</dbReference>
<dbReference type="PROSITE" id="PS50928">
    <property type="entry name" value="ABC_TM1"/>
    <property type="match status" value="1"/>
</dbReference>
<dbReference type="InterPro" id="IPR011864">
    <property type="entry name" value="Phosphate_PstC"/>
</dbReference>
<dbReference type="PANTHER" id="PTHR30425:SF1">
    <property type="entry name" value="PHOSPHATE TRANSPORT SYSTEM PERMEASE PROTEIN PSTC"/>
    <property type="match status" value="1"/>
</dbReference>
<dbReference type="GO" id="GO:0006817">
    <property type="term" value="P:phosphate ion transport"/>
    <property type="evidence" value="ECO:0007669"/>
    <property type="project" value="UniProtKB-KW"/>
</dbReference>
<keyword evidence="6 9" id="KW-0812">Transmembrane</keyword>
<keyword evidence="4 10" id="KW-1003">Cell membrane</keyword>
<dbReference type="GO" id="GO:0005886">
    <property type="term" value="C:plasma membrane"/>
    <property type="evidence" value="ECO:0007669"/>
    <property type="project" value="UniProtKB-SubCell"/>
</dbReference>
<feature type="transmembrane region" description="Helical" evidence="9">
    <location>
        <begin position="221"/>
        <end position="243"/>
    </location>
</feature>
<gene>
    <name evidence="12" type="ORF">AVDCRST_MAG42-2172</name>
</gene>
<accession>A0A6J4I7W3</accession>
<evidence type="ECO:0000313" key="12">
    <source>
        <dbReference type="EMBL" id="CAA9243833.1"/>
    </source>
</evidence>
<dbReference type="InterPro" id="IPR000515">
    <property type="entry name" value="MetI-like"/>
</dbReference>
<keyword evidence="5 10" id="KW-0592">Phosphate transport</keyword>
<comment type="subcellular location">
    <subcellularLocation>
        <location evidence="1 9">Cell membrane</location>
        <topology evidence="1 9">Multi-pass membrane protein</topology>
    </subcellularLocation>
</comment>
<feature type="transmembrane region" description="Helical" evidence="9">
    <location>
        <begin position="164"/>
        <end position="183"/>
    </location>
</feature>
<dbReference type="SUPFAM" id="SSF161098">
    <property type="entry name" value="MetI-like"/>
    <property type="match status" value="1"/>
</dbReference>
<proteinExistence type="inferred from homology"/>
<feature type="transmembrane region" description="Helical" evidence="9">
    <location>
        <begin position="120"/>
        <end position="144"/>
    </location>
</feature>
<dbReference type="GO" id="GO:0005315">
    <property type="term" value="F:phosphate transmembrane transporter activity"/>
    <property type="evidence" value="ECO:0007669"/>
    <property type="project" value="InterPro"/>
</dbReference>
<evidence type="ECO:0000256" key="6">
    <source>
        <dbReference type="ARBA" id="ARBA00022692"/>
    </source>
</evidence>
<sequence>MMTNEDLVRDLRLSDGAARRPYLAGISCTRLASFAFTALALGTVGALTLIFILQSLPVWQDEGIGYLTGGKWFYRVQTFGALPMIYGTLTVALIALLLAAPIGIGAAIFTSEFLPARVRLAVKITIELLAGVPSVVYGLIGILLLRDWIYELFARFDLLSGDTLLTAGVLLGVMILPTVMTLADDALRSVPAEQRRAARGLGLTATETVLAVTIPQAGRGLIAALLLGLGRALGETIAVFLVVGRQDNNLPANIFSPRAWLESGQTLSSKLGGSETNIAYGDPLHWAAMVGLALILMTMVLAATIGGAWQRKTKYAPSI</sequence>
<dbReference type="EMBL" id="CADCTA010000068">
    <property type="protein sequence ID" value="CAA9243833.1"/>
    <property type="molecule type" value="Genomic_DNA"/>
</dbReference>
<evidence type="ECO:0000259" key="11">
    <source>
        <dbReference type="PROSITE" id="PS50928"/>
    </source>
</evidence>
<keyword evidence="3 9" id="KW-0813">Transport</keyword>
<reference evidence="12" key="1">
    <citation type="submission" date="2020-02" db="EMBL/GenBank/DDBJ databases">
        <authorList>
            <person name="Meier V. D."/>
        </authorList>
    </citation>
    <scope>NUCLEOTIDE SEQUENCE</scope>
    <source>
        <strain evidence="12">AVDCRST_MAG42</strain>
    </source>
</reference>
<feature type="transmembrane region" description="Helical" evidence="9">
    <location>
        <begin position="286"/>
        <end position="309"/>
    </location>
</feature>
<dbReference type="CDD" id="cd06261">
    <property type="entry name" value="TM_PBP2"/>
    <property type="match status" value="1"/>
</dbReference>
<organism evidence="12">
    <name type="scientific">uncultured Chthoniobacterales bacterium</name>
    <dbReference type="NCBI Taxonomy" id="1836801"/>
    <lineage>
        <taxon>Bacteria</taxon>
        <taxon>Pseudomonadati</taxon>
        <taxon>Verrucomicrobiota</taxon>
        <taxon>Spartobacteria</taxon>
        <taxon>Chthoniobacterales</taxon>
        <taxon>environmental samples</taxon>
    </lineage>
</organism>
<evidence type="ECO:0000256" key="5">
    <source>
        <dbReference type="ARBA" id="ARBA00022592"/>
    </source>
</evidence>
<evidence type="ECO:0000256" key="9">
    <source>
        <dbReference type="RuleBase" id="RU363032"/>
    </source>
</evidence>
<evidence type="ECO:0000256" key="3">
    <source>
        <dbReference type="ARBA" id="ARBA00022448"/>
    </source>
</evidence>
<dbReference type="AlphaFoldDB" id="A0A6J4I7W3"/>
<evidence type="ECO:0000256" key="10">
    <source>
        <dbReference type="RuleBase" id="RU363054"/>
    </source>
</evidence>
<keyword evidence="8 9" id="KW-0472">Membrane</keyword>
<dbReference type="PANTHER" id="PTHR30425">
    <property type="entry name" value="PHOSPHATE TRANSPORT SYSTEM PERMEASE PROTEIN PST"/>
    <property type="match status" value="1"/>
</dbReference>
<protein>
    <recommendedName>
        <fullName evidence="10">Phosphate transport system permease protein</fullName>
    </recommendedName>
</protein>
<dbReference type="Gene3D" id="1.10.3720.10">
    <property type="entry name" value="MetI-like"/>
    <property type="match status" value="1"/>
</dbReference>
<dbReference type="NCBIfam" id="TIGR02138">
    <property type="entry name" value="phosphate_pstC"/>
    <property type="match status" value="1"/>
</dbReference>
<comment type="similarity">
    <text evidence="2 10">Belongs to the binding-protein-dependent transport system permease family. CysTW subfamily.</text>
</comment>
<evidence type="ECO:0000256" key="1">
    <source>
        <dbReference type="ARBA" id="ARBA00004651"/>
    </source>
</evidence>
<feature type="domain" description="ABC transmembrane type-1" evidence="11">
    <location>
        <begin position="85"/>
        <end position="307"/>
    </location>
</feature>
<feature type="transmembrane region" description="Helical" evidence="9">
    <location>
        <begin position="84"/>
        <end position="108"/>
    </location>
</feature>
<comment type="function">
    <text evidence="10">Part of the binding-protein-dependent transport system for phosphate; probably responsible for the translocation of the substrate across the membrane.</text>
</comment>
<evidence type="ECO:0000256" key="4">
    <source>
        <dbReference type="ARBA" id="ARBA00022475"/>
    </source>
</evidence>
<evidence type="ECO:0000256" key="8">
    <source>
        <dbReference type="ARBA" id="ARBA00023136"/>
    </source>
</evidence>
<evidence type="ECO:0000256" key="7">
    <source>
        <dbReference type="ARBA" id="ARBA00022989"/>
    </source>
</evidence>
<dbReference type="InterPro" id="IPR035906">
    <property type="entry name" value="MetI-like_sf"/>
</dbReference>
<feature type="transmembrane region" description="Helical" evidence="9">
    <location>
        <begin position="31"/>
        <end position="53"/>
    </location>
</feature>